<dbReference type="CDD" id="cd13123">
    <property type="entry name" value="MATE_MurJ_like"/>
    <property type="match status" value="1"/>
</dbReference>
<keyword evidence="6 10" id="KW-1133">Transmembrane helix</keyword>
<dbReference type="GO" id="GO:0015648">
    <property type="term" value="F:lipid-linked peptidoglycan transporter activity"/>
    <property type="evidence" value="ECO:0007669"/>
    <property type="project" value="UniProtKB-UniRule"/>
</dbReference>
<feature type="transmembrane region" description="Helical" evidence="10">
    <location>
        <begin position="384"/>
        <end position="404"/>
    </location>
</feature>
<dbReference type="AlphaFoldDB" id="A0A850RDX7"/>
<sequence length="512" mass="54804">MASLVASFAKVGGGTLLSRILGFVRDLTIARVFGADAATDAFFVAFKIPNFARRLFAEGAFSMALVPVLNDYRERQGLPALKSFVDDLTGTLAAALLLITGLGILAAPLLILAFAPGFGADADQFTLATTLLRLTLPYLFFITLAALASALLNTYERFGVPAFTPALLNIVLIGCALWLAPLLETPILALAWGVLVAGLVQLAFQLPFLARLGLLPRPRFKPRDPGVIAVFRRLGPAVLGVSVGQISLLLDTLLASVLVTGSISWLYYSDRLMELPLGLLGVALGTVILPRLSQREAAQDSERFSDTLDWALRLALLLGLPAAVGLLVLAEPVMATLFLSSEFGAEDVTQAAYSLMAYALGIPAFLAIKVLVPGYYARQDVRTPVRLALIALGVGLALHLLLMVPLGHAGLALATSLTAALNAVLLLRGLRRSGIYRRHPGWKRLFAQTLPASVGMGLALHWGLGERADWMLADAWTRILELTGWILAGGLVYVTLLLVAGLRLRDLRECRC</sequence>
<keyword evidence="10 11" id="KW-0961">Cell wall biogenesis/degradation</keyword>
<proteinExistence type="inferred from homology"/>
<organism evidence="12 13">
    <name type="scientific">Allochromatium humboldtianum</name>
    <dbReference type="NCBI Taxonomy" id="504901"/>
    <lineage>
        <taxon>Bacteria</taxon>
        <taxon>Pseudomonadati</taxon>
        <taxon>Pseudomonadota</taxon>
        <taxon>Gammaproteobacteria</taxon>
        <taxon>Chromatiales</taxon>
        <taxon>Chromatiaceae</taxon>
        <taxon>Allochromatium</taxon>
    </lineage>
</organism>
<feature type="transmembrane region" description="Helical" evidence="10">
    <location>
        <begin position="189"/>
        <end position="214"/>
    </location>
</feature>
<comment type="function">
    <text evidence="8 10 11">Involved in peptidoglycan biosynthesis. Transports lipid-linked peptidoglycan precursors from the inner to the outer leaflet of the cytoplasmic membrane.</text>
</comment>
<evidence type="ECO:0000256" key="4">
    <source>
        <dbReference type="ARBA" id="ARBA00022960"/>
    </source>
</evidence>
<dbReference type="InterPro" id="IPR051050">
    <property type="entry name" value="Lipid_II_flippase_MurJ/MviN"/>
</dbReference>
<dbReference type="RefSeq" id="WP_176974682.1">
    <property type="nucleotide sequence ID" value="NZ_JABZEO010000001.1"/>
</dbReference>
<evidence type="ECO:0000313" key="12">
    <source>
        <dbReference type="EMBL" id="NVZ07881.1"/>
    </source>
</evidence>
<reference evidence="12 13" key="1">
    <citation type="submission" date="2020-06" db="EMBL/GenBank/DDBJ databases">
        <title>Whole-genome sequence of Allochromatium humboldtianum DSM 21881, type strain.</title>
        <authorList>
            <person name="Kyndt J.A."/>
            <person name="Meyer T.E."/>
        </authorList>
    </citation>
    <scope>NUCLEOTIDE SEQUENCE [LARGE SCALE GENOMIC DNA]</scope>
    <source>
        <strain evidence="12 13">DSM 21881</strain>
    </source>
</reference>
<feature type="transmembrane region" description="Helical" evidence="10">
    <location>
        <begin position="442"/>
        <end position="462"/>
    </location>
</feature>
<dbReference type="Pfam" id="PF03023">
    <property type="entry name" value="MurJ"/>
    <property type="match status" value="1"/>
</dbReference>
<feature type="transmembrane region" description="Helical" evidence="10">
    <location>
        <begin position="314"/>
        <end position="339"/>
    </location>
</feature>
<keyword evidence="10" id="KW-0997">Cell inner membrane</keyword>
<dbReference type="NCBIfam" id="TIGR01695">
    <property type="entry name" value="murJ_mviN"/>
    <property type="match status" value="1"/>
</dbReference>
<gene>
    <name evidence="10 12" type="primary">murJ</name>
    <name evidence="12" type="ORF">HW932_01225</name>
</gene>
<dbReference type="InterPro" id="IPR004268">
    <property type="entry name" value="MurJ"/>
</dbReference>
<dbReference type="PRINTS" id="PR01806">
    <property type="entry name" value="VIRFACTRMVIN"/>
</dbReference>
<keyword evidence="3 10" id="KW-0812">Transmembrane</keyword>
<keyword evidence="10 11" id="KW-0813">Transport</keyword>
<evidence type="ECO:0000313" key="13">
    <source>
        <dbReference type="Proteomes" id="UP000592294"/>
    </source>
</evidence>
<keyword evidence="13" id="KW-1185">Reference proteome</keyword>
<dbReference type="GO" id="GO:0008360">
    <property type="term" value="P:regulation of cell shape"/>
    <property type="evidence" value="ECO:0007669"/>
    <property type="project" value="UniProtKB-UniRule"/>
</dbReference>
<evidence type="ECO:0000256" key="7">
    <source>
        <dbReference type="ARBA" id="ARBA00023136"/>
    </source>
</evidence>
<keyword evidence="4 10" id="KW-0133">Cell shape</keyword>
<evidence type="ECO:0000256" key="2">
    <source>
        <dbReference type="ARBA" id="ARBA00022475"/>
    </source>
</evidence>
<evidence type="ECO:0000256" key="9">
    <source>
        <dbReference type="ARBA" id="ARBA00061532"/>
    </source>
</evidence>
<feature type="transmembrane region" description="Helical" evidence="10">
    <location>
        <begin position="351"/>
        <end position="372"/>
    </location>
</feature>
<feature type="transmembrane region" description="Helical" evidence="10">
    <location>
        <begin position="162"/>
        <end position="183"/>
    </location>
</feature>
<dbReference type="EMBL" id="JABZEO010000001">
    <property type="protein sequence ID" value="NVZ07881.1"/>
    <property type="molecule type" value="Genomic_DNA"/>
</dbReference>
<dbReference type="Proteomes" id="UP000592294">
    <property type="component" value="Unassembled WGS sequence"/>
</dbReference>
<keyword evidence="7 10" id="KW-0472">Membrane</keyword>
<feature type="transmembrane region" description="Helical" evidence="10">
    <location>
        <begin position="275"/>
        <end position="293"/>
    </location>
</feature>
<feature type="transmembrane region" description="Helical" evidence="10">
    <location>
        <begin position="410"/>
        <end position="430"/>
    </location>
</feature>
<keyword evidence="5 10" id="KW-0573">Peptidoglycan synthesis</keyword>
<dbReference type="HAMAP" id="MF_02078">
    <property type="entry name" value="MurJ_MviN"/>
    <property type="match status" value="1"/>
</dbReference>
<dbReference type="PANTHER" id="PTHR47019:SF1">
    <property type="entry name" value="LIPID II FLIPPASE MURJ"/>
    <property type="match status" value="1"/>
</dbReference>
<comment type="pathway">
    <text evidence="10">Cell wall biogenesis; peptidoglycan biosynthesis.</text>
</comment>
<dbReference type="UniPathway" id="UPA00219"/>
<keyword evidence="2 10" id="KW-1003">Cell membrane</keyword>
<dbReference type="PIRSF" id="PIRSF002869">
    <property type="entry name" value="MviN"/>
    <property type="match status" value="1"/>
</dbReference>
<evidence type="ECO:0000256" key="6">
    <source>
        <dbReference type="ARBA" id="ARBA00022989"/>
    </source>
</evidence>
<evidence type="ECO:0000256" key="3">
    <source>
        <dbReference type="ARBA" id="ARBA00022692"/>
    </source>
</evidence>
<comment type="caution">
    <text evidence="12">The sequence shown here is derived from an EMBL/GenBank/DDBJ whole genome shotgun (WGS) entry which is preliminary data.</text>
</comment>
<dbReference type="PANTHER" id="PTHR47019">
    <property type="entry name" value="LIPID II FLIPPASE MURJ"/>
    <property type="match status" value="1"/>
</dbReference>
<feature type="transmembrane region" description="Helical" evidence="10">
    <location>
        <begin position="92"/>
        <end position="115"/>
    </location>
</feature>
<name>A0A850RDX7_9GAMM</name>
<protein>
    <recommendedName>
        <fullName evidence="10">Probable lipid II flippase MurJ</fullName>
    </recommendedName>
</protein>
<dbReference type="GO" id="GO:0034204">
    <property type="term" value="P:lipid translocation"/>
    <property type="evidence" value="ECO:0007669"/>
    <property type="project" value="TreeGrafter"/>
</dbReference>
<evidence type="ECO:0000256" key="11">
    <source>
        <dbReference type="PIRNR" id="PIRNR002869"/>
    </source>
</evidence>
<evidence type="ECO:0000256" key="8">
    <source>
        <dbReference type="ARBA" id="ARBA00060041"/>
    </source>
</evidence>
<feature type="transmembrane region" description="Helical" evidence="10">
    <location>
        <begin position="234"/>
        <end position="263"/>
    </location>
</feature>
<accession>A0A850RDX7</accession>
<dbReference type="GO" id="GO:0009252">
    <property type="term" value="P:peptidoglycan biosynthetic process"/>
    <property type="evidence" value="ECO:0007669"/>
    <property type="project" value="UniProtKB-UniRule"/>
</dbReference>
<evidence type="ECO:0000256" key="5">
    <source>
        <dbReference type="ARBA" id="ARBA00022984"/>
    </source>
</evidence>
<feature type="transmembrane region" description="Helical" evidence="10">
    <location>
        <begin position="135"/>
        <end position="155"/>
    </location>
</feature>
<evidence type="ECO:0000256" key="1">
    <source>
        <dbReference type="ARBA" id="ARBA00004651"/>
    </source>
</evidence>
<evidence type="ECO:0000256" key="10">
    <source>
        <dbReference type="HAMAP-Rule" id="MF_02078"/>
    </source>
</evidence>
<comment type="similarity">
    <text evidence="9 10 11">Belongs to the MurJ/MviN family.</text>
</comment>
<dbReference type="GO" id="GO:0005886">
    <property type="term" value="C:plasma membrane"/>
    <property type="evidence" value="ECO:0007669"/>
    <property type="project" value="UniProtKB-SubCell"/>
</dbReference>
<feature type="transmembrane region" description="Helical" evidence="10">
    <location>
        <begin position="482"/>
        <end position="502"/>
    </location>
</feature>
<comment type="subcellular location">
    <subcellularLocation>
        <location evidence="10">Cell inner membrane</location>
        <topology evidence="10">Multi-pass membrane protein</topology>
    </subcellularLocation>
    <subcellularLocation>
        <location evidence="1">Cell membrane</location>
        <topology evidence="1">Multi-pass membrane protein</topology>
    </subcellularLocation>
</comment>
<dbReference type="GO" id="GO:0071555">
    <property type="term" value="P:cell wall organization"/>
    <property type="evidence" value="ECO:0007669"/>
    <property type="project" value="UniProtKB-UniRule"/>
</dbReference>